<gene>
    <name evidence="1" type="ORF">TM448B01616_0002</name>
</gene>
<sequence length="42" mass="4854">MATIQEVKVFFGYGNLASFRADWNKLSTDEKAWFRKEVKAAV</sequence>
<dbReference type="AlphaFoldDB" id="A0A6M3XP72"/>
<accession>A0A6M3XP72</accession>
<organism evidence="1">
    <name type="scientific">viral metagenome</name>
    <dbReference type="NCBI Taxonomy" id="1070528"/>
    <lineage>
        <taxon>unclassified sequences</taxon>
        <taxon>metagenomes</taxon>
        <taxon>organismal metagenomes</taxon>
    </lineage>
</organism>
<evidence type="ECO:0000313" key="1">
    <source>
        <dbReference type="EMBL" id="QJH99522.1"/>
    </source>
</evidence>
<proteinExistence type="predicted"/>
<dbReference type="EMBL" id="MT144795">
    <property type="protein sequence ID" value="QJH99522.1"/>
    <property type="molecule type" value="Genomic_DNA"/>
</dbReference>
<name>A0A6M3XP72_9ZZZZ</name>
<protein>
    <submittedName>
        <fullName evidence="1">Uncharacterized protein</fullName>
    </submittedName>
</protein>
<reference evidence="1" key="1">
    <citation type="submission" date="2020-03" db="EMBL/GenBank/DDBJ databases">
        <title>The deep terrestrial virosphere.</title>
        <authorList>
            <person name="Holmfeldt K."/>
            <person name="Nilsson E."/>
            <person name="Simone D."/>
            <person name="Lopez-Fernandez M."/>
            <person name="Wu X."/>
            <person name="de Brujin I."/>
            <person name="Lundin D."/>
            <person name="Andersson A."/>
            <person name="Bertilsson S."/>
            <person name="Dopson M."/>
        </authorList>
    </citation>
    <scope>NUCLEOTIDE SEQUENCE</scope>
    <source>
        <strain evidence="1">TM448B01616</strain>
    </source>
</reference>